<dbReference type="EMBL" id="CP000572">
    <property type="protein sequence ID" value="ABN90521.1"/>
    <property type="molecule type" value="Genomic_DNA"/>
</dbReference>
<dbReference type="Proteomes" id="UP000006738">
    <property type="component" value="Chromosome I"/>
</dbReference>
<reference evidence="1 2" key="1">
    <citation type="submission" date="2007-02" db="EMBL/GenBank/DDBJ databases">
        <authorList>
            <person name="DeShazer D."/>
            <person name="Woods D.E."/>
            <person name="Nierman W.C."/>
        </authorList>
    </citation>
    <scope>NUCLEOTIDE SEQUENCE [LARGE SCALE GENOMIC DNA]</scope>
    <source>
        <strain evidence="1 2">1106a</strain>
    </source>
</reference>
<dbReference type="AlphaFoldDB" id="A3NXV9"/>
<evidence type="ECO:0000313" key="2">
    <source>
        <dbReference type="Proteomes" id="UP000006738"/>
    </source>
</evidence>
<accession>A3NXV9</accession>
<proteinExistence type="predicted"/>
<sequence>MPLPHLVQQAVGVRVKGRWHKLVPRRGRCAPQVSVKDVRDIVWCEVRR</sequence>
<evidence type="ECO:0000313" key="1">
    <source>
        <dbReference type="EMBL" id="ABN90521.1"/>
    </source>
</evidence>
<dbReference type="HOGENOM" id="CLU_3248447_0_0_4"/>
<organism evidence="1 2">
    <name type="scientific">Burkholderia pseudomallei (strain 1106a)</name>
    <dbReference type="NCBI Taxonomy" id="357348"/>
    <lineage>
        <taxon>Bacteria</taxon>
        <taxon>Pseudomonadati</taxon>
        <taxon>Pseudomonadota</taxon>
        <taxon>Betaproteobacteria</taxon>
        <taxon>Burkholderiales</taxon>
        <taxon>Burkholderiaceae</taxon>
        <taxon>Burkholderia</taxon>
        <taxon>pseudomallei group</taxon>
    </lineage>
</organism>
<gene>
    <name evidence="1" type="ordered locus">BURPS1106A_2935</name>
</gene>
<dbReference type="KEGG" id="bpl:BURPS1106A_2935"/>
<protein>
    <submittedName>
        <fullName evidence="1">Uncharacterized protein</fullName>
    </submittedName>
</protein>
<name>A3NXV9_BURP0</name>